<feature type="domain" description="2Fe-2S ferredoxin-type" evidence="4">
    <location>
        <begin position="257"/>
        <end position="344"/>
    </location>
</feature>
<dbReference type="Gene3D" id="3.10.20.30">
    <property type="match status" value="1"/>
</dbReference>
<feature type="transmembrane region" description="Helical" evidence="3">
    <location>
        <begin position="146"/>
        <end position="169"/>
    </location>
</feature>
<protein>
    <submittedName>
        <fullName evidence="5">NADH oxidoreductase HCR</fullName>
        <ecNumber evidence="5">1.-.-.-</ecNumber>
    </submittedName>
</protein>
<proteinExistence type="predicted"/>
<dbReference type="AlphaFoldDB" id="A0A5E7LWC3"/>
<keyword evidence="1" id="KW-0411">Iron-sulfur</keyword>
<dbReference type="CDD" id="cd00322">
    <property type="entry name" value="FNR_like"/>
    <property type="match status" value="1"/>
</dbReference>
<evidence type="ECO:0000313" key="6">
    <source>
        <dbReference type="Proteomes" id="UP000344274"/>
    </source>
</evidence>
<evidence type="ECO:0000259" key="4">
    <source>
        <dbReference type="PROSITE" id="PS51085"/>
    </source>
</evidence>
<dbReference type="InterPro" id="IPR006058">
    <property type="entry name" value="2Fe2S_fd_BS"/>
</dbReference>
<dbReference type="InterPro" id="IPR036010">
    <property type="entry name" value="2Fe-2S_ferredoxin-like_sf"/>
</dbReference>
<comment type="cofactor">
    <cofactor evidence="2">
        <name>[2Fe-2S] cluster</name>
        <dbReference type="ChEBI" id="CHEBI:190135"/>
    </cofactor>
</comment>
<dbReference type="Proteomes" id="UP000344274">
    <property type="component" value="Unassembled WGS sequence"/>
</dbReference>
<dbReference type="InterPro" id="IPR012675">
    <property type="entry name" value="Beta-grasp_dom_sf"/>
</dbReference>
<name>A0A5E7LWC3_PSEFL</name>
<dbReference type="InterPro" id="IPR001041">
    <property type="entry name" value="2Fe-2S_ferredoxin-type"/>
</dbReference>
<evidence type="ECO:0000256" key="1">
    <source>
        <dbReference type="ARBA" id="ARBA00023014"/>
    </source>
</evidence>
<dbReference type="SUPFAM" id="SSF54292">
    <property type="entry name" value="2Fe-2S ferredoxin-like"/>
    <property type="match status" value="1"/>
</dbReference>
<reference evidence="5 6" key="1">
    <citation type="submission" date="2019-09" db="EMBL/GenBank/DDBJ databases">
        <authorList>
            <person name="Chandra G."/>
            <person name="Truman W A."/>
        </authorList>
    </citation>
    <scope>NUCLEOTIDE SEQUENCE [LARGE SCALE GENOMIC DNA]</scope>
    <source>
        <strain evidence="5">PS673</strain>
    </source>
</reference>
<keyword evidence="3" id="KW-0472">Membrane</keyword>
<dbReference type="Gene3D" id="2.40.30.10">
    <property type="entry name" value="Translation factors"/>
    <property type="match status" value="1"/>
</dbReference>
<dbReference type="EC" id="1.-.-.-" evidence="5"/>
<keyword evidence="1" id="KW-0479">Metal-binding</keyword>
<dbReference type="RefSeq" id="WP_159390264.1">
    <property type="nucleotide sequence ID" value="NZ_CABVHB010000008.1"/>
</dbReference>
<dbReference type="CDD" id="cd00207">
    <property type="entry name" value="fer2"/>
    <property type="match status" value="1"/>
</dbReference>
<sequence>MERLTFLSCEKISDAATNTKTYLLRLPQCIEPNELKPGRYIAINHPDRSGTAQQRNYSITAVRDINQIEITVKRTGNNGVSDTLYSNVGCGSLLCFSNVGGNITSDSIIAYRHVLMLAGGIGITLPIALIRSLVELESKDKPIPRVTLLVSSPTIASIPFLAELLALAFRSNWFNVRFFITRESIDTHSHHFTGGRLVKLSLPDSVPVDAAVICGSHGFSVAQQVLVKELNHNIPCFIEAFSSVEQSEPAAEHSPLTTVCARSNQQDHHFQVSSGQTLLDALEANQVPIRSQCRSGICGSCRIKVISGACKRAPDFSLSTTELEAGFALACCTYAEGGELSIEI</sequence>
<dbReference type="InterPro" id="IPR039261">
    <property type="entry name" value="FNR_nucleotide-bd"/>
</dbReference>
<dbReference type="Gene3D" id="3.40.50.80">
    <property type="entry name" value="Nucleotide-binding domain of ferredoxin-NADP reductase (FNR) module"/>
    <property type="match status" value="1"/>
</dbReference>
<keyword evidence="1" id="KW-0408">Iron</keyword>
<organism evidence="5 6">
    <name type="scientific">Pseudomonas fluorescens</name>
    <dbReference type="NCBI Taxonomy" id="294"/>
    <lineage>
        <taxon>Bacteria</taxon>
        <taxon>Pseudomonadati</taxon>
        <taxon>Pseudomonadota</taxon>
        <taxon>Gammaproteobacteria</taxon>
        <taxon>Pseudomonadales</taxon>
        <taxon>Pseudomonadaceae</taxon>
        <taxon>Pseudomonas</taxon>
    </lineage>
</organism>
<dbReference type="EMBL" id="CABVHB010000008">
    <property type="protein sequence ID" value="VVM65796.1"/>
    <property type="molecule type" value="Genomic_DNA"/>
</dbReference>
<dbReference type="Pfam" id="PF00111">
    <property type="entry name" value="Fer2"/>
    <property type="match status" value="1"/>
</dbReference>
<dbReference type="Pfam" id="PF00970">
    <property type="entry name" value="FAD_binding_6"/>
    <property type="match status" value="1"/>
</dbReference>
<dbReference type="SUPFAM" id="SSF63380">
    <property type="entry name" value="Riboflavin synthase domain-like"/>
    <property type="match status" value="1"/>
</dbReference>
<evidence type="ECO:0000313" key="5">
    <source>
        <dbReference type="EMBL" id="VVM65796.1"/>
    </source>
</evidence>
<dbReference type="PROSITE" id="PS00197">
    <property type="entry name" value="2FE2S_FER_1"/>
    <property type="match status" value="1"/>
</dbReference>
<keyword evidence="3" id="KW-0812">Transmembrane</keyword>
<evidence type="ECO:0000256" key="2">
    <source>
        <dbReference type="ARBA" id="ARBA00034078"/>
    </source>
</evidence>
<dbReference type="InterPro" id="IPR050415">
    <property type="entry name" value="MRET"/>
</dbReference>
<dbReference type="GO" id="GO:0016491">
    <property type="term" value="F:oxidoreductase activity"/>
    <property type="evidence" value="ECO:0007669"/>
    <property type="project" value="UniProtKB-KW"/>
</dbReference>
<keyword evidence="3" id="KW-1133">Transmembrane helix</keyword>
<evidence type="ECO:0000256" key="3">
    <source>
        <dbReference type="SAM" id="Phobius"/>
    </source>
</evidence>
<dbReference type="InterPro" id="IPR017938">
    <property type="entry name" value="Riboflavin_synthase-like_b-brl"/>
</dbReference>
<dbReference type="InterPro" id="IPR008333">
    <property type="entry name" value="Cbr1-like_FAD-bd_dom"/>
</dbReference>
<keyword evidence="5" id="KW-0560">Oxidoreductase</keyword>
<feature type="transmembrane region" description="Helical" evidence="3">
    <location>
        <begin position="114"/>
        <end position="134"/>
    </location>
</feature>
<dbReference type="GO" id="GO:0051537">
    <property type="term" value="F:2 iron, 2 sulfur cluster binding"/>
    <property type="evidence" value="ECO:0007669"/>
    <property type="project" value="InterPro"/>
</dbReference>
<dbReference type="PANTHER" id="PTHR47354:SF5">
    <property type="entry name" value="PROTEIN RFBI"/>
    <property type="match status" value="1"/>
</dbReference>
<dbReference type="SUPFAM" id="SSF52343">
    <property type="entry name" value="Ferredoxin reductase-like, C-terminal NADP-linked domain"/>
    <property type="match status" value="1"/>
</dbReference>
<dbReference type="PANTHER" id="PTHR47354">
    <property type="entry name" value="NADH OXIDOREDUCTASE HCR"/>
    <property type="match status" value="1"/>
</dbReference>
<dbReference type="PROSITE" id="PS51085">
    <property type="entry name" value="2FE2S_FER_2"/>
    <property type="match status" value="1"/>
</dbReference>
<accession>A0A5E7LWC3</accession>
<gene>
    <name evidence="5" type="primary">hcr_1</name>
    <name evidence="5" type="ORF">PS673_01514</name>
</gene>